<dbReference type="EC" id="1.1.1.31" evidence="3"/>
<dbReference type="Gene3D" id="3.40.50.720">
    <property type="entry name" value="NAD(P)-binding Rossmann-like Domain"/>
    <property type="match status" value="1"/>
</dbReference>
<dbReference type="GO" id="GO:0008442">
    <property type="term" value="F:3-hydroxyisobutyrate dehydrogenase activity"/>
    <property type="evidence" value="ECO:0007669"/>
    <property type="project" value="UniProtKB-EC"/>
</dbReference>
<organism evidence="3 4">
    <name type="scientific">Halomonas lysinitropha</name>
    <dbReference type="NCBI Taxonomy" id="2607506"/>
    <lineage>
        <taxon>Bacteria</taxon>
        <taxon>Pseudomonadati</taxon>
        <taxon>Pseudomonadota</taxon>
        <taxon>Gammaproteobacteria</taxon>
        <taxon>Oceanospirillales</taxon>
        <taxon>Halomonadaceae</taxon>
        <taxon>Halomonas</taxon>
    </lineage>
</organism>
<dbReference type="GO" id="GO:0051287">
    <property type="term" value="F:NAD binding"/>
    <property type="evidence" value="ECO:0007669"/>
    <property type="project" value="InterPro"/>
</dbReference>
<name>A0A5K1HXG3_9GAMM</name>
<evidence type="ECO:0000313" key="4">
    <source>
        <dbReference type="Proteomes" id="UP000326725"/>
    </source>
</evidence>
<feature type="domain" description="3-hydroxyisobutyrate dehydrogenase-like NAD-binding" evidence="2">
    <location>
        <begin position="30"/>
        <end position="141"/>
    </location>
</feature>
<keyword evidence="4" id="KW-1185">Reference proteome</keyword>
<dbReference type="PANTHER" id="PTHR43060">
    <property type="entry name" value="3-HYDROXYISOBUTYRATE DEHYDROGENASE-LIKE 1, MITOCHONDRIAL-RELATED"/>
    <property type="match status" value="1"/>
</dbReference>
<dbReference type="InterPro" id="IPR029154">
    <property type="entry name" value="HIBADH-like_NADP-bd"/>
</dbReference>
<proteinExistence type="predicted"/>
<protein>
    <submittedName>
        <fullName evidence="3">3-hydroxyisobutyrate dehydrogenase</fullName>
        <ecNumber evidence="3">1.1.1.31</ecNumber>
    </submittedName>
</protein>
<evidence type="ECO:0000256" key="1">
    <source>
        <dbReference type="ARBA" id="ARBA00023002"/>
    </source>
</evidence>
<evidence type="ECO:0000313" key="3">
    <source>
        <dbReference type="EMBL" id="VVZ94314.1"/>
    </source>
</evidence>
<dbReference type="SUPFAM" id="SSF48179">
    <property type="entry name" value="6-phosphogluconate dehydrogenase C-terminal domain-like"/>
    <property type="match status" value="1"/>
</dbReference>
<dbReference type="Pfam" id="PF14833">
    <property type="entry name" value="NAD_binding_11"/>
    <property type="match status" value="1"/>
</dbReference>
<gene>
    <name evidence="3" type="primary">mmsB_1</name>
    <name evidence="3" type="ORF">HALO32_00364</name>
</gene>
<keyword evidence="1 3" id="KW-0560">Oxidoreductase</keyword>
<dbReference type="InterPro" id="IPR008927">
    <property type="entry name" value="6-PGluconate_DH-like_C_sf"/>
</dbReference>
<evidence type="ECO:0000259" key="2">
    <source>
        <dbReference type="Pfam" id="PF14833"/>
    </source>
</evidence>
<dbReference type="InterPro" id="IPR013328">
    <property type="entry name" value="6PGD_dom2"/>
</dbReference>
<dbReference type="Proteomes" id="UP000326725">
    <property type="component" value="Unassembled WGS sequence"/>
</dbReference>
<accession>A0A5K1HXG3</accession>
<sequence length="163" mass="17988">MVGCDAETFARIKPVLETWAGRIVHIGTTGDGHKMKLINNFISLGYGALYAEALTLAKKVGIEPARFDSVIRGSRMDCQFYQTYMQYVLERDRDAHKFALRNGLKDMCYLDAMATQAGIANPLSNAVKNSYALAVNTGRGEDYIPMLSDVIAELNDTSLEPAE</sequence>
<dbReference type="AlphaFoldDB" id="A0A5K1HXG3"/>
<dbReference type="Gene3D" id="1.10.1040.10">
    <property type="entry name" value="N-(1-d-carboxylethyl)-l-norvaline Dehydrogenase, domain 2"/>
    <property type="match status" value="1"/>
</dbReference>
<reference evidence="3 4" key="1">
    <citation type="submission" date="2019-09" db="EMBL/GenBank/DDBJ databases">
        <authorList>
            <person name="Criscuolo A."/>
        </authorList>
    </citation>
    <scope>NUCLEOTIDE SEQUENCE [LARGE SCALE GENOMIC DNA]</scope>
    <source>
        <strain evidence="4">3(2)</strain>
    </source>
</reference>
<dbReference type="EMBL" id="CABVOU010000015">
    <property type="protein sequence ID" value="VVZ94314.1"/>
    <property type="molecule type" value="Genomic_DNA"/>
</dbReference>
<dbReference type="PANTHER" id="PTHR43060:SF15">
    <property type="entry name" value="3-HYDROXYISOBUTYRATE DEHYDROGENASE-LIKE 1, MITOCHONDRIAL-RELATED"/>
    <property type="match status" value="1"/>
</dbReference>